<evidence type="ECO:0000256" key="3">
    <source>
        <dbReference type="ARBA" id="ARBA00022487"/>
    </source>
</evidence>
<sequence length="238" mass="25606">MIKRFVVVMVCWATVLTVGVVAGQGRADAARCPDVEVMFARGTVETAPPVGLTGLAFSDALRRDLPGKSVSVWGVPYKATARFSDRRYVAQTAIDGINMIQQRMTRIAAACPHTSIVLGGYSQGAVVTTYATSSTRLRLPERYERQLTGLPQVLPRSVADHVAAVILLGAPSDRWMRDVGTPPLRVGIPYRSKTYRYCIPGDTICNGAGVGRPNALHVLYGPGPVSDAAAHFAAQRIR</sequence>
<keyword evidence="7" id="KW-1015">Disulfide bond</keyword>
<dbReference type="InterPro" id="IPR029058">
    <property type="entry name" value="AB_hydrolase_fold"/>
</dbReference>
<proteinExistence type="inferred from homology"/>
<dbReference type="SUPFAM" id="SSF53474">
    <property type="entry name" value="alpha/beta-Hydrolases"/>
    <property type="match status" value="1"/>
</dbReference>
<organism evidence="9">
    <name type="scientific">Gordonia amarae</name>
    <dbReference type="NCBI Taxonomy" id="36821"/>
    <lineage>
        <taxon>Bacteria</taxon>
        <taxon>Bacillati</taxon>
        <taxon>Actinomycetota</taxon>
        <taxon>Actinomycetes</taxon>
        <taxon>Mycobacteriales</taxon>
        <taxon>Gordoniaceae</taxon>
        <taxon>Gordonia</taxon>
    </lineage>
</organism>
<dbReference type="SMART" id="SM01110">
    <property type="entry name" value="Cutinase"/>
    <property type="match status" value="1"/>
</dbReference>
<evidence type="ECO:0000256" key="4">
    <source>
        <dbReference type="ARBA" id="ARBA00022525"/>
    </source>
</evidence>
<evidence type="ECO:0000256" key="6">
    <source>
        <dbReference type="ARBA" id="ARBA00022801"/>
    </source>
</evidence>
<dbReference type="AlphaFoldDB" id="A0A857L170"/>
<comment type="subcellular location">
    <subcellularLocation>
        <location evidence="1 8">Secreted</location>
    </subcellularLocation>
</comment>
<name>A0A857L170_9ACTN</name>
<keyword evidence="3 8" id="KW-0719">Serine esterase</keyword>
<keyword evidence="4 8" id="KW-0964">Secreted</keyword>
<comment type="similarity">
    <text evidence="2 8">Belongs to the cutinase family.</text>
</comment>
<evidence type="ECO:0000256" key="5">
    <source>
        <dbReference type="ARBA" id="ARBA00022729"/>
    </source>
</evidence>
<dbReference type="PANTHER" id="PTHR33630:SF9">
    <property type="entry name" value="CUTINASE 4"/>
    <property type="match status" value="1"/>
</dbReference>
<feature type="chain" id="PRO_5039747000" description="Cutinase" evidence="8">
    <location>
        <begin position="23"/>
        <end position="238"/>
    </location>
</feature>
<dbReference type="GO" id="GO:0052689">
    <property type="term" value="F:carboxylic ester hydrolase activity"/>
    <property type="evidence" value="ECO:0007669"/>
    <property type="project" value="UniProtKB-KW"/>
</dbReference>
<dbReference type="Gene3D" id="3.40.50.1820">
    <property type="entry name" value="alpha/beta hydrolase"/>
    <property type="match status" value="1"/>
</dbReference>
<dbReference type="RefSeq" id="WP_005187055.1">
    <property type="nucleotide sequence ID" value="NZ_CP045804.1"/>
</dbReference>
<accession>A0A857L170</accession>
<keyword evidence="5 8" id="KW-0732">Signal</keyword>
<evidence type="ECO:0000256" key="2">
    <source>
        <dbReference type="ARBA" id="ARBA00007534"/>
    </source>
</evidence>
<dbReference type="PROSITE" id="PS00155">
    <property type="entry name" value="CUTINASE_1"/>
    <property type="match status" value="1"/>
</dbReference>
<dbReference type="EMBL" id="CP045810">
    <property type="protein sequence ID" value="QHN40220.1"/>
    <property type="molecule type" value="Genomic_DNA"/>
</dbReference>
<evidence type="ECO:0000256" key="7">
    <source>
        <dbReference type="ARBA" id="ARBA00023157"/>
    </source>
</evidence>
<dbReference type="PANTHER" id="PTHR33630">
    <property type="entry name" value="CUTINASE RV1984C-RELATED-RELATED"/>
    <property type="match status" value="1"/>
</dbReference>
<comment type="function">
    <text evidence="8">Catalyzes the hydrolysis of complex carboxylic polyesters found in the cell wall of plants. Degrades cutin, a macromolecule that forms the structure of the plant cuticle.</text>
</comment>
<dbReference type="GO" id="GO:0005576">
    <property type="term" value="C:extracellular region"/>
    <property type="evidence" value="ECO:0007669"/>
    <property type="project" value="UniProtKB-SubCell"/>
</dbReference>
<dbReference type="EC" id="3.1.1.-" evidence="8"/>
<evidence type="ECO:0000256" key="1">
    <source>
        <dbReference type="ARBA" id="ARBA00004613"/>
    </source>
</evidence>
<dbReference type="Pfam" id="PF01083">
    <property type="entry name" value="Cutinase"/>
    <property type="match status" value="1"/>
</dbReference>
<keyword evidence="6 8" id="KW-0378">Hydrolase</keyword>
<evidence type="ECO:0000256" key="8">
    <source>
        <dbReference type="RuleBase" id="RU361263"/>
    </source>
</evidence>
<protein>
    <recommendedName>
        <fullName evidence="8">Cutinase</fullName>
        <ecNumber evidence="8">3.1.1.-</ecNumber>
    </recommendedName>
</protein>
<feature type="signal peptide" evidence="8">
    <location>
        <begin position="1"/>
        <end position="22"/>
    </location>
</feature>
<reference evidence="9" key="1">
    <citation type="journal article" date="2021" name="Nat. Microbiol.">
        <title>Cocultivation of an ultrasmall environmental parasitic bacterium with lytic ability against bacteria associated with wastewater foams.</title>
        <authorList>
            <person name="Batinovic S."/>
            <person name="Rose J.J.A."/>
            <person name="Ratcliffe J."/>
            <person name="Seviour R.J."/>
            <person name="Petrovski S."/>
        </authorList>
    </citation>
    <scope>NUCLEOTIDE SEQUENCE</scope>
    <source>
        <strain evidence="9">CON44</strain>
    </source>
</reference>
<dbReference type="InterPro" id="IPR043580">
    <property type="entry name" value="CUTINASE_1"/>
</dbReference>
<gene>
    <name evidence="9" type="ORF">GII30_14645</name>
</gene>
<dbReference type="InterPro" id="IPR000675">
    <property type="entry name" value="Cutinase/axe"/>
</dbReference>
<evidence type="ECO:0000313" key="9">
    <source>
        <dbReference type="EMBL" id="QHN40220.1"/>
    </source>
</evidence>